<dbReference type="Gene3D" id="3.30.40.10">
    <property type="entry name" value="Zinc/RING finger domain, C3HC4 (zinc finger)"/>
    <property type="match status" value="1"/>
</dbReference>
<dbReference type="GO" id="GO:0005694">
    <property type="term" value="C:chromosome"/>
    <property type="evidence" value="ECO:0007669"/>
    <property type="project" value="UniProtKB-SubCell"/>
</dbReference>
<evidence type="ECO:0000256" key="5">
    <source>
        <dbReference type="ARBA" id="ARBA00023254"/>
    </source>
</evidence>
<dbReference type="GO" id="GO:0005634">
    <property type="term" value="C:nucleus"/>
    <property type="evidence" value="ECO:0007669"/>
    <property type="project" value="UniProtKB-SubCell"/>
</dbReference>
<dbReference type="InterPro" id="IPR051294">
    <property type="entry name" value="HORMA_MeioticProgression"/>
</dbReference>
<dbReference type="GO" id="GO:0007130">
    <property type="term" value="P:synaptonemal complex assembly"/>
    <property type="evidence" value="ECO:0007669"/>
    <property type="project" value="TreeGrafter"/>
</dbReference>
<evidence type="ECO:0000256" key="2">
    <source>
        <dbReference type="ARBA" id="ARBA00004286"/>
    </source>
</evidence>
<dbReference type="SUPFAM" id="SSF57903">
    <property type="entry name" value="FYVE/PHD zinc finger"/>
    <property type="match status" value="1"/>
</dbReference>
<comment type="subcellular location">
    <subcellularLocation>
        <location evidence="2">Chromosome</location>
    </subcellularLocation>
    <subcellularLocation>
        <location evidence="1">Nucleus</location>
    </subcellularLocation>
</comment>
<dbReference type="PANTHER" id="PTHR48225">
    <property type="entry name" value="HORMA DOMAIN-CONTAINING PROTEIN 1"/>
    <property type="match status" value="1"/>
</dbReference>
<feature type="compositionally biased region" description="Polar residues" evidence="6">
    <location>
        <begin position="277"/>
        <end position="288"/>
    </location>
</feature>
<keyword evidence="4" id="KW-0539">Nucleus</keyword>
<dbReference type="Gene3D" id="3.30.900.10">
    <property type="entry name" value="HORMA domain"/>
    <property type="match status" value="1"/>
</dbReference>
<dbReference type="RefSeq" id="XP_013271357.1">
    <property type="nucleotide sequence ID" value="XM_013415903.1"/>
</dbReference>
<feature type="compositionally biased region" description="Basic and acidic residues" evidence="6">
    <location>
        <begin position="312"/>
        <end position="326"/>
    </location>
</feature>
<evidence type="ECO:0000313" key="9">
    <source>
        <dbReference type="Proteomes" id="UP000053617"/>
    </source>
</evidence>
<organism evidence="8 9">
    <name type="scientific">Rhinocladiella mackenziei CBS 650.93</name>
    <dbReference type="NCBI Taxonomy" id="1442369"/>
    <lineage>
        <taxon>Eukaryota</taxon>
        <taxon>Fungi</taxon>
        <taxon>Dikarya</taxon>
        <taxon>Ascomycota</taxon>
        <taxon>Pezizomycotina</taxon>
        <taxon>Eurotiomycetes</taxon>
        <taxon>Chaetothyriomycetidae</taxon>
        <taxon>Chaetothyriales</taxon>
        <taxon>Herpotrichiellaceae</taxon>
        <taxon>Rhinocladiella</taxon>
    </lineage>
</organism>
<feature type="region of interest" description="Disordered" evidence="6">
    <location>
        <begin position="664"/>
        <end position="697"/>
    </location>
</feature>
<dbReference type="GeneID" id="25295846"/>
<evidence type="ECO:0000313" key="8">
    <source>
        <dbReference type="EMBL" id="KIX04221.1"/>
    </source>
</evidence>
<evidence type="ECO:0000256" key="1">
    <source>
        <dbReference type="ARBA" id="ARBA00004123"/>
    </source>
</evidence>
<dbReference type="AlphaFoldDB" id="A0A0D2IM20"/>
<dbReference type="PANTHER" id="PTHR48225:SF7">
    <property type="entry name" value="MEIOSIS-SPECIFIC PROTEIN HOP1"/>
    <property type="match status" value="1"/>
</dbReference>
<reference evidence="8 9" key="1">
    <citation type="submission" date="2015-01" db="EMBL/GenBank/DDBJ databases">
        <title>The Genome Sequence of Rhinocladiella mackenzie CBS 650.93.</title>
        <authorList>
            <consortium name="The Broad Institute Genomics Platform"/>
            <person name="Cuomo C."/>
            <person name="de Hoog S."/>
            <person name="Gorbushina A."/>
            <person name="Stielow B."/>
            <person name="Teixiera M."/>
            <person name="Abouelleil A."/>
            <person name="Chapman S.B."/>
            <person name="Priest M."/>
            <person name="Young S.K."/>
            <person name="Wortman J."/>
            <person name="Nusbaum C."/>
            <person name="Birren B."/>
        </authorList>
    </citation>
    <scope>NUCLEOTIDE SEQUENCE [LARGE SCALE GENOMIC DNA]</scope>
    <source>
        <strain evidence="8 9">CBS 650.93</strain>
    </source>
</reference>
<sequence length="697" mass="78333">MSEQLLLPAPFKRNLSQTESLALVQIFLNVSLACISHTRELIPWISTCFQTRYIHQIDPASLTSDHSLYSAFQTSDSEGVGRGQEVRVLARGGHRSADRILDLLEYGVFEALQRGYLDRLQVFVTNNTGSDLTILETYHFCFSYDHGRVHGIQLSPPNHTFVLENFQKSFKAAIRALLRSLQDLPRLPARRKLGMSLTYTEHCPVIYQPPGFVDKGDLEEGEAICETLREDAGEAVGTLETGSHHVRVGICLHRPQNAEMSVDWQDAAMSRQLQAMQKTSSVQSTILPSTMRDPGSKTKRQAEALMQRSKRQKTDNAKTVLDEHQDRTHKKPERGKGLAKSTGNNIEEDNKGRPGVEPVTLKRSWTPKDAPQLLISKKAELLVHCYAIQCGADGGSGDAFDKGLLAEGIIKRQRRSNQIKCECGSRHRSKRMLFCEVCDCWQHRICYGYDESSPNAAPSERYCYTCLLYPGYEETEYNPPFIILMRRAVRYLTSQGRSGLRMKKESLQKMLEPCHLTKQTLDRVLSRLEAERILLSHGEGLWEIRTLDQSELKEVEAKYISAFAFIGHLFESRPDLGDSTQRRHRIACATEACARGQDLTTAQGCEKVVTYNHFGEPIARWVYLKRSNGSVTTNRPSDAPMITPQRCRKVSISRTLIDIDRSPSAADLSSDKWSSQHVGDAACNTDFSTGTSTATAD</sequence>
<feature type="compositionally biased region" description="Polar residues" evidence="6">
    <location>
        <begin position="685"/>
        <end position="697"/>
    </location>
</feature>
<dbReference type="OrthoDB" id="1928087at2759"/>
<evidence type="ECO:0000259" key="7">
    <source>
        <dbReference type="PROSITE" id="PS50815"/>
    </source>
</evidence>
<evidence type="ECO:0000256" key="3">
    <source>
        <dbReference type="ARBA" id="ARBA00022454"/>
    </source>
</evidence>
<keyword evidence="3" id="KW-0158">Chromosome</keyword>
<dbReference type="InterPro" id="IPR013083">
    <property type="entry name" value="Znf_RING/FYVE/PHD"/>
</dbReference>
<dbReference type="InterPro" id="IPR003511">
    <property type="entry name" value="HORMA_dom"/>
</dbReference>
<dbReference type="EMBL" id="KN847479">
    <property type="protein sequence ID" value="KIX04221.1"/>
    <property type="molecule type" value="Genomic_DNA"/>
</dbReference>
<accession>A0A0D2IM20</accession>
<dbReference type="InterPro" id="IPR036570">
    <property type="entry name" value="HORMA_dom_sf"/>
</dbReference>
<gene>
    <name evidence="8" type="ORF">Z518_07775</name>
</gene>
<keyword evidence="5" id="KW-0469">Meiosis</keyword>
<protein>
    <submittedName>
        <fullName evidence="8">Rhinocladiella mackenziei CBS 650.93 unplaced genomic scaffold supercont1.5, whole genome shotgun sequence</fullName>
    </submittedName>
</protein>
<dbReference type="SUPFAM" id="SSF56019">
    <property type="entry name" value="The spindle assembly checkpoint protein mad2"/>
    <property type="match status" value="1"/>
</dbReference>
<dbReference type="HOGENOM" id="CLU_395860_0_0_1"/>
<feature type="region of interest" description="Disordered" evidence="6">
    <location>
        <begin position="277"/>
        <end position="361"/>
    </location>
</feature>
<dbReference type="Pfam" id="PF02301">
    <property type="entry name" value="HORMA"/>
    <property type="match status" value="1"/>
</dbReference>
<dbReference type="GO" id="GO:0051598">
    <property type="term" value="P:meiotic recombination checkpoint signaling"/>
    <property type="evidence" value="ECO:0007669"/>
    <property type="project" value="TreeGrafter"/>
</dbReference>
<dbReference type="PROSITE" id="PS50815">
    <property type="entry name" value="HORMA"/>
    <property type="match status" value="1"/>
</dbReference>
<dbReference type="Proteomes" id="UP000053617">
    <property type="component" value="Unassembled WGS sequence"/>
</dbReference>
<dbReference type="STRING" id="1442369.A0A0D2IM20"/>
<feature type="domain" description="HORMA" evidence="7">
    <location>
        <begin position="18"/>
        <end position="250"/>
    </location>
</feature>
<dbReference type="VEuPathDB" id="FungiDB:Z518_07775"/>
<evidence type="ECO:0000256" key="4">
    <source>
        <dbReference type="ARBA" id="ARBA00023242"/>
    </source>
</evidence>
<keyword evidence="9" id="KW-1185">Reference proteome</keyword>
<name>A0A0D2IM20_9EURO</name>
<evidence type="ECO:0000256" key="6">
    <source>
        <dbReference type="SAM" id="MobiDB-lite"/>
    </source>
</evidence>
<dbReference type="InterPro" id="IPR011011">
    <property type="entry name" value="Znf_FYVE_PHD"/>
</dbReference>
<proteinExistence type="predicted"/>